<evidence type="ECO:0000256" key="1">
    <source>
        <dbReference type="SAM" id="MobiDB-lite"/>
    </source>
</evidence>
<accession>A0A699WK30</accession>
<evidence type="ECO:0000313" key="2">
    <source>
        <dbReference type="EMBL" id="GFD45101.1"/>
    </source>
</evidence>
<feature type="region of interest" description="Disordered" evidence="1">
    <location>
        <begin position="46"/>
        <end position="70"/>
    </location>
</feature>
<sequence>DPSNSEPFEDRASPVVTADSKIRAEPLGLLDTSDYYGGFVFSMVDPSGDDSSNASVGTDELPPTQSVPVL</sequence>
<dbReference type="EMBL" id="BKCJ011639950">
    <property type="protein sequence ID" value="GFD45101.1"/>
    <property type="molecule type" value="Genomic_DNA"/>
</dbReference>
<organism evidence="2">
    <name type="scientific">Tanacetum cinerariifolium</name>
    <name type="common">Dalmatian daisy</name>
    <name type="synonym">Chrysanthemum cinerariifolium</name>
    <dbReference type="NCBI Taxonomy" id="118510"/>
    <lineage>
        <taxon>Eukaryota</taxon>
        <taxon>Viridiplantae</taxon>
        <taxon>Streptophyta</taxon>
        <taxon>Embryophyta</taxon>
        <taxon>Tracheophyta</taxon>
        <taxon>Spermatophyta</taxon>
        <taxon>Magnoliopsida</taxon>
        <taxon>eudicotyledons</taxon>
        <taxon>Gunneridae</taxon>
        <taxon>Pentapetalae</taxon>
        <taxon>asterids</taxon>
        <taxon>campanulids</taxon>
        <taxon>Asterales</taxon>
        <taxon>Asteraceae</taxon>
        <taxon>Asteroideae</taxon>
        <taxon>Anthemideae</taxon>
        <taxon>Anthemidinae</taxon>
        <taxon>Tanacetum</taxon>
    </lineage>
</organism>
<name>A0A699WK30_TANCI</name>
<reference evidence="2" key="1">
    <citation type="journal article" date="2019" name="Sci. Rep.">
        <title>Draft genome of Tanacetum cinerariifolium, the natural source of mosquito coil.</title>
        <authorList>
            <person name="Yamashiro T."/>
            <person name="Shiraishi A."/>
            <person name="Satake H."/>
            <person name="Nakayama K."/>
        </authorList>
    </citation>
    <scope>NUCLEOTIDE SEQUENCE</scope>
</reference>
<comment type="caution">
    <text evidence="2">The sequence shown here is derived from an EMBL/GenBank/DDBJ whole genome shotgun (WGS) entry which is preliminary data.</text>
</comment>
<proteinExistence type="predicted"/>
<gene>
    <name evidence="2" type="ORF">Tci_917070</name>
</gene>
<dbReference type="AlphaFoldDB" id="A0A699WK30"/>
<protein>
    <submittedName>
        <fullName evidence="2">Uncharacterized protein</fullName>
    </submittedName>
</protein>
<feature type="non-terminal residue" evidence="2">
    <location>
        <position position="1"/>
    </location>
</feature>